<evidence type="ECO:0000256" key="3">
    <source>
        <dbReference type="ARBA" id="ARBA00022989"/>
    </source>
</evidence>
<feature type="transmembrane region" description="Helical" evidence="5">
    <location>
        <begin position="169"/>
        <end position="189"/>
    </location>
</feature>
<feature type="transmembrane region" description="Helical" evidence="5">
    <location>
        <begin position="229"/>
        <end position="250"/>
    </location>
</feature>
<name>A0A1G2TWL1_9BACT</name>
<evidence type="ECO:0000256" key="4">
    <source>
        <dbReference type="ARBA" id="ARBA00023136"/>
    </source>
</evidence>
<evidence type="ECO:0000256" key="5">
    <source>
        <dbReference type="SAM" id="Phobius"/>
    </source>
</evidence>
<evidence type="ECO:0000256" key="2">
    <source>
        <dbReference type="ARBA" id="ARBA00022692"/>
    </source>
</evidence>
<dbReference type="PANTHER" id="PTHR16950">
    <property type="entry name" value="ZINC TRANSPORTER SLC39A7 HISTIDINE-RICH MEMBRANE PROTEIN KE4"/>
    <property type="match status" value="1"/>
</dbReference>
<evidence type="ECO:0000313" key="6">
    <source>
        <dbReference type="EMBL" id="OHB01549.1"/>
    </source>
</evidence>
<keyword evidence="4 5" id="KW-0472">Membrane</keyword>
<gene>
    <name evidence="6" type="ORF">A3A90_01520</name>
</gene>
<feature type="transmembrane region" description="Helical" evidence="5">
    <location>
        <begin position="61"/>
        <end position="82"/>
    </location>
</feature>
<evidence type="ECO:0000313" key="7">
    <source>
        <dbReference type="Proteomes" id="UP000178404"/>
    </source>
</evidence>
<dbReference type="Proteomes" id="UP000178404">
    <property type="component" value="Unassembled WGS sequence"/>
</dbReference>
<reference evidence="6 7" key="1">
    <citation type="journal article" date="2016" name="Nat. Commun.">
        <title>Thousands of microbial genomes shed light on interconnected biogeochemical processes in an aquifer system.</title>
        <authorList>
            <person name="Anantharaman K."/>
            <person name="Brown C.T."/>
            <person name="Hug L.A."/>
            <person name="Sharon I."/>
            <person name="Castelle C.J."/>
            <person name="Probst A.J."/>
            <person name="Thomas B.C."/>
            <person name="Singh A."/>
            <person name="Wilkins M.J."/>
            <person name="Karaoz U."/>
            <person name="Brodie E.L."/>
            <person name="Williams K.H."/>
            <person name="Hubbard S.S."/>
            <person name="Banfield J.F."/>
        </authorList>
    </citation>
    <scope>NUCLEOTIDE SEQUENCE [LARGE SCALE GENOMIC DNA]</scope>
</reference>
<feature type="transmembrane region" description="Helical" evidence="5">
    <location>
        <begin position="37"/>
        <end position="55"/>
    </location>
</feature>
<dbReference type="AlphaFoldDB" id="A0A1G2TWL1"/>
<comment type="subcellular location">
    <subcellularLocation>
        <location evidence="1">Membrane</location>
        <topology evidence="1">Multi-pass membrane protein</topology>
    </subcellularLocation>
</comment>
<dbReference type="PANTHER" id="PTHR16950:SF16">
    <property type="entry name" value="ZINC TRANSPORTER ZIP13"/>
    <property type="match status" value="1"/>
</dbReference>
<proteinExistence type="predicted"/>
<feature type="transmembrane region" description="Helical" evidence="5">
    <location>
        <begin position="195"/>
        <end position="217"/>
    </location>
</feature>
<protein>
    <recommendedName>
        <fullName evidence="8">ZIP Zinc transporter</fullName>
    </recommendedName>
</protein>
<dbReference type="GO" id="GO:0016020">
    <property type="term" value="C:membrane"/>
    <property type="evidence" value="ECO:0007669"/>
    <property type="project" value="UniProtKB-SubCell"/>
</dbReference>
<dbReference type="EMBL" id="MHWA01000012">
    <property type="protein sequence ID" value="OHB01549.1"/>
    <property type="molecule type" value="Genomic_DNA"/>
</dbReference>
<comment type="caution">
    <text evidence="6">The sequence shown here is derived from an EMBL/GenBank/DDBJ whole genome shotgun (WGS) entry which is preliminary data.</text>
</comment>
<keyword evidence="2 5" id="KW-0812">Transmembrane</keyword>
<dbReference type="Pfam" id="PF02535">
    <property type="entry name" value="Zip"/>
    <property type="match status" value="1"/>
</dbReference>
<feature type="transmembrane region" description="Helical" evidence="5">
    <location>
        <begin position="6"/>
        <end position="25"/>
    </location>
</feature>
<evidence type="ECO:0000256" key="1">
    <source>
        <dbReference type="ARBA" id="ARBA00004141"/>
    </source>
</evidence>
<dbReference type="GO" id="GO:0046873">
    <property type="term" value="F:metal ion transmembrane transporter activity"/>
    <property type="evidence" value="ECO:0007669"/>
    <property type="project" value="InterPro"/>
</dbReference>
<organism evidence="6 7">
    <name type="scientific">Candidatus Zambryskibacteria bacterium RIFCSPLOWO2_01_FULL_35_19</name>
    <dbReference type="NCBI Taxonomy" id="1802757"/>
    <lineage>
        <taxon>Bacteria</taxon>
        <taxon>Candidatus Zambryskiibacteriota</taxon>
    </lineage>
</organism>
<evidence type="ECO:0008006" key="8">
    <source>
        <dbReference type="Google" id="ProtNLM"/>
    </source>
</evidence>
<keyword evidence="3 5" id="KW-1133">Transmembrane helix</keyword>
<dbReference type="InterPro" id="IPR003689">
    <property type="entry name" value="ZIP"/>
</dbReference>
<accession>A0A1G2TWL1</accession>
<sequence length="252" mass="28275">MKLIALIFSSFFIMLASLVGVFFTIKFLSDWTKKNIKYLLAFASGVFTIVSYNLVNEALELGANTFFVWMAIICGFLVFLIVERFYPDIHCHHDNQRCLSKDLNGGAKKILIGDSFHNIGDGVLLAPIFVADIKLGLMVAFGILIHEIVQEISEFFVLKNAGYSTKKALTLNFLTSSTILIGAIGGFYLSSLEYLIGPFVGFTAGVFIYILLADLVPKSIRHSRQEKKYFNYIVWTIFGIFLILFVNFLVGN</sequence>